<feature type="transmembrane region" description="Helical" evidence="1">
    <location>
        <begin position="6"/>
        <end position="24"/>
    </location>
</feature>
<keyword evidence="1" id="KW-1133">Transmembrane helix</keyword>
<keyword evidence="1" id="KW-0812">Transmembrane</keyword>
<keyword evidence="1" id="KW-0472">Membrane</keyword>
<accession>A0A1H2BVU1</accession>
<proteinExistence type="predicted"/>
<reference evidence="2 3" key="1">
    <citation type="submission" date="2016-10" db="EMBL/GenBank/DDBJ databases">
        <authorList>
            <person name="de Groot N.N."/>
        </authorList>
    </citation>
    <scope>NUCLEOTIDE SEQUENCE [LARGE SCALE GENOMIC DNA]</scope>
    <source>
        <strain evidence="2 3">MP1X4</strain>
    </source>
</reference>
<evidence type="ECO:0000313" key="3">
    <source>
        <dbReference type="Proteomes" id="UP000199679"/>
    </source>
</evidence>
<keyword evidence="3" id="KW-1185">Reference proteome</keyword>
<feature type="transmembrane region" description="Helical" evidence="1">
    <location>
        <begin position="33"/>
        <end position="51"/>
    </location>
</feature>
<evidence type="ECO:0000313" key="2">
    <source>
        <dbReference type="EMBL" id="SDT62425.1"/>
    </source>
</evidence>
<name>A0A1H2BVU1_MUCMA</name>
<dbReference type="Proteomes" id="UP000199679">
    <property type="component" value="Chromosome I"/>
</dbReference>
<protein>
    <submittedName>
        <fullName evidence="2">Uncharacterized protein</fullName>
    </submittedName>
</protein>
<dbReference type="STRING" id="652787.SAMN05216490_4405"/>
<evidence type="ECO:0000256" key="1">
    <source>
        <dbReference type="SAM" id="Phobius"/>
    </source>
</evidence>
<sequence>MNGASVIFYAVFVLPLIAFLIWIMRQDKRKGKIGLIVLLITVIGVIAYMYVKKMFALDGPVYNAPAMLTGLLYIR</sequence>
<organism evidence="2 3">
    <name type="scientific">Mucilaginibacter mallensis</name>
    <dbReference type="NCBI Taxonomy" id="652787"/>
    <lineage>
        <taxon>Bacteria</taxon>
        <taxon>Pseudomonadati</taxon>
        <taxon>Bacteroidota</taxon>
        <taxon>Sphingobacteriia</taxon>
        <taxon>Sphingobacteriales</taxon>
        <taxon>Sphingobacteriaceae</taxon>
        <taxon>Mucilaginibacter</taxon>
    </lineage>
</organism>
<gene>
    <name evidence="2" type="ORF">SAMN05216490_4405</name>
</gene>
<dbReference type="EMBL" id="LT629740">
    <property type="protein sequence ID" value="SDT62425.1"/>
    <property type="molecule type" value="Genomic_DNA"/>
</dbReference>
<dbReference type="AlphaFoldDB" id="A0A1H2BVU1"/>